<evidence type="ECO:0000313" key="1">
    <source>
        <dbReference type="Proteomes" id="UP000504606"/>
    </source>
</evidence>
<sequence length="108" mass="12535">MNCGHTCEKKCHKFDDPQHKMHKCLKTCGQKRAGCSKSHMCRKMCHEICEECDVLEEKELACGHKMRMRCKDDPAVKQCKQRCSRRLANCPHECKKLCFETCGPCTVR</sequence>
<dbReference type="GeneID" id="127751962"/>
<keyword evidence="1" id="KW-1185">Reference proteome</keyword>
<dbReference type="KEGG" id="foc:127751962"/>
<dbReference type="AlphaFoldDB" id="A0A9C6XUX0"/>
<accession>A0A9C6XUX0</accession>
<dbReference type="OrthoDB" id="2423195at2759"/>
<reference evidence="2" key="1">
    <citation type="submission" date="2025-08" db="UniProtKB">
        <authorList>
            <consortium name="RefSeq"/>
        </authorList>
    </citation>
    <scope>IDENTIFICATION</scope>
    <source>
        <tissue evidence="2">Whole organism</tissue>
    </source>
</reference>
<dbReference type="Proteomes" id="UP000504606">
    <property type="component" value="Unplaced"/>
</dbReference>
<organism evidence="1 2">
    <name type="scientific">Frankliniella occidentalis</name>
    <name type="common">Western flower thrips</name>
    <name type="synonym">Euthrips occidentalis</name>
    <dbReference type="NCBI Taxonomy" id="133901"/>
    <lineage>
        <taxon>Eukaryota</taxon>
        <taxon>Metazoa</taxon>
        <taxon>Ecdysozoa</taxon>
        <taxon>Arthropoda</taxon>
        <taxon>Hexapoda</taxon>
        <taxon>Insecta</taxon>
        <taxon>Pterygota</taxon>
        <taxon>Neoptera</taxon>
        <taxon>Paraneoptera</taxon>
        <taxon>Thysanoptera</taxon>
        <taxon>Terebrantia</taxon>
        <taxon>Thripoidea</taxon>
        <taxon>Thripidae</taxon>
        <taxon>Frankliniella</taxon>
    </lineage>
</organism>
<evidence type="ECO:0000313" key="2">
    <source>
        <dbReference type="RefSeq" id="XP_052132269.1"/>
    </source>
</evidence>
<name>A0A9C6XUX0_FRAOC</name>
<protein>
    <submittedName>
        <fullName evidence="2">NFX1-type zinc finger-containing protein 1-like</fullName>
    </submittedName>
</protein>
<gene>
    <name evidence="2" type="primary">LOC127751962</name>
</gene>
<proteinExistence type="predicted"/>
<feature type="non-terminal residue" evidence="2">
    <location>
        <position position="108"/>
    </location>
</feature>
<dbReference type="RefSeq" id="XP_052132269.1">
    <property type="nucleotide sequence ID" value="XM_052276309.1"/>
</dbReference>